<dbReference type="EMBL" id="JBJUIK010000012">
    <property type="protein sequence ID" value="KAL3510052.1"/>
    <property type="molecule type" value="Genomic_DNA"/>
</dbReference>
<evidence type="ECO:0000313" key="1">
    <source>
        <dbReference type="EMBL" id="KAL3510052.1"/>
    </source>
</evidence>
<accession>A0ABD2YV06</accession>
<reference evidence="1 2" key="1">
    <citation type="submission" date="2024-11" db="EMBL/GenBank/DDBJ databases">
        <title>A near-complete genome assembly of Cinchona calisaya.</title>
        <authorList>
            <person name="Lian D.C."/>
            <person name="Zhao X.W."/>
            <person name="Wei L."/>
        </authorList>
    </citation>
    <scope>NUCLEOTIDE SEQUENCE [LARGE SCALE GENOMIC DNA]</scope>
    <source>
        <tissue evidence="1">Nenye</tissue>
    </source>
</reference>
<gene>
    <name evidence="1" type="ORF">ACH5RR_029453</name>
</gene>
<evidence type="ECO:0000313" key="2">
    <source>
        <dbReference type="Proteomes" id="UP001630127"/>
    </source>
</evidence>
<feature type="non-terminal residue" evidence="1">
    <location>
        <position position="1"/>
    </location>
</feature>
<protein>
    <submittedName>
        <fullName evidence="1">Uncharacterized protein</fullName>
    </submittedName>
</protein>
<dbReference type="AlphaFoldDB" id="A0ABD2YV06"/>
<keyword evidence="2" id="KW-1185">Reference proteome</keyword>
<proteinExistence type="predicted"/>
<comment type="caution">
    <text evidence="1">The sequence shown here is derived from an EMBL/GenBank/DDBJ whole genome shotgun (WGS) entry which is preliminary data.</text>
</comment>
<sequence length="206" mass="23816">WKDLLSSINVLMVMPSSARVYGAWTFQISRRCVSQSVADIDPDFLSPSQLSTNNTIYLDLEKNISPFFIVVKLLHPLLQFMSLLRFSLLCLFRDVYAGKDDKSCIRVRAYPALFQLSEWRLVSHTDDDPAPALLQSFDHSKSQRLQQHSKYWLLLKCPPAPDARYDPIFPVPNHDTCAILRQLTIFEALHLDFFRLCLNAYSFLFP</sequence>
<dbReference type="Proteomes" id="UP001630127">
    <property type="component" value="Unassembled WGS sequence"/>
</dbReference>
<organism evidence="1 2">
    <name type="scientific">Cinchona calisaya</name>
    <dbReference type="NCBI Taxonomy" id="153742"/>
    <lineage>
        <taxon>Eukaryota</taxon>
        <taxon>Viridiplantae</taxon>
        <taxon>Streptophyta</taxon>
        <taxon>Embryophyta</taxon>
        <taxon>Tracheophyta</taxon>
        <taxon>Spermatophyta</taxon>
        <taxon>Magnoliopsida</taxon>
        <taxon>eudicotyledons</taxon>
        <taxon>Gunneridae</taxon>
        <taxon>Pentapetalae</taxon>
        <taxon>asterids</taxon>
        <taxon>lamiids</taxon>
        <taxon>Gentianales</taxon>
        <taxon>Rubiaceae</taxon>
        <taxon>Cinchonoideae</taxon>
        <taxon>Cinchoneae</taxon>
        <taxon>Cinchona</taxon>
    </lineage>
</organism>
<name>A0ABD2YV06_9GENT</name>